<dbReference type="PRINTS" id="PR00032">
    <property type="entry name" value="HTHARAC"/>
</dbReference>
<keyword evidence="4" id="KW-1133">Transmembrane helix</keyword>
<keyword evidence="2" id="KW-0238">DNA-binding</keyword>
<evidence type="ECO:0000256" key="1">
    <source>
        <dbReference type="ARBA" id="ARBA00023015"/>
    </source>
</evidence>
<dbReference type="PANTHER" id="PTHR43280">
    <property type="entry name" value="ARAC-FAMILY TRANSCRIPTIONAL REGULATOR"/>
    <property type="match status" value="1"/>
</dbReference>
<keyword evidence="3" id="KW-0804">Transcription</keyword>
<dbReference type="PANTHER" id="PTHR43280:SF10">
    <property type="entry name" value="REGULATORY PROTEIN POCR"/>
    <property type="match status" value="1"/>
</dbReference>
<keyword evidence="4" id="KW-0812">Transmembrane</keyword>
<dbReference type="InterPro" id="IPR009057">
    <property type="entry name" value="Homeodomain-like_sf"/>
</dbReference>
<comment type="caution">
    <text evidence="6">The sequence shown here is derived from an EMBL/GenBank/DDBJ whole genome shotgun (WGS) entry which is preliminary data.</text>
</comment>
<dbReference type="InterPro" id="IPR018062">
    <property type="entry name" value="HTH_AraC-typ_CS"/>
</dbReference>
<dbReference type="GO" id="GO:0003700">
    <property type="term" value="F:DNA-binding transcription factor activity"/>
    <property type="evidence" value="ECO:0007669"/>
    <property type="project" value="InterPro"/>
</dbReference>
<dbReference type="InterPro" id="IPR020449">
    <property type="entry name" value="Tscrpt_reg_AraC-type_HTH"/>
</dbReference>
<dbReference type="PROSITE" id="PS01124">
    <property type="entry name" value="HTH_ARAC_FAMILY_2"/>
    <property type="match status" value="1"/>
</dbReference>
<dbReference type="InterPro" id="IPR018060">
    <property type="entry name" value="HTH_AraC"/>
</dbReference>
<dbReference type="GO" id="GO:0043565">
    <property type="term" value="F:sequence-specific DNA binding"/>
    <property type="evidence" value="ECO:0007669"/>
    <property type="project" value="InterPro"/>
</dbReference>
<proteinExistence type="predicted"/>
<reference evidence="6 7" key="1">
    <citation type="submission" date="2019-03" db="EMBL/GenBank/DDBJ databases">
        <title>This is whole genome sequence of Paenibacillus sp MS74 strain.</title>
        <authorList>
            <person name="Trinh H.N."/>
        </authorList>
    </citation>
    <scope>NUCLEOTIDE SEQUENCE [LARGE SCALE GENOMIC DNA]</scope>
    <source>
        <strain evidence="6 7">MS74</strain>
    </source>
</reference>
<organism evidence="6 7">
    <name type="scientific">Paenibacillus piri</name>
    <dbReference type="NCBI Taxonomy" id="2547395"/>
    <lineage>
        <taxon>Bacteria</taxon>
        <taxon>Bacillati</taxon>
        <taxon>Bacillota</taxon>
        <taxon>Bacilli</taxon>
        <taxon>Bacillales</taxon>
        <taxon>Paenibacillaceae</taxon>
        <taxon>Paenibacillus</taxon>
    </lineage>
</organism>
<dbReference type="AlphaFoldDB" id="A0A4R5KWA2"/>
<feature type="transmembrane region" description="Helical" evidence="4">
    <location>
        <begin position="58"/>
        <end position="78"/>
    </location>
</feature>
<evidence type="ECO:0000259" key="5">
    <source>
        <dbReference type="PROSITE" id="PS01124"/>
    </source>
</evidence>
<protein>
    <submittedName>
        <fullName evidence="6">Helix-turn-helix domain-containing protein</fullName>
    </submittedName>
</protein>
<dbReference type="Gene3D" id="6.10.340.10">
    <property type="match status" value="1"/>
</dbReference>
<keyword evidence="7" id="KW-1185">Reference proteome</keyword>
<evidence type="ECO:0000256" key="4">
    <source>
        <dbReference type="SAM" id="Phobius"/>
    </source>
</evidence>
<evidence type="ECO:0000313" key="6">
    <source>
        <dbReference type="EMBL" id="TDG00300.1"/>
    </source>
</evidence>
<dbReference type="OrthoDB" id="1877256at2"/>
<sequence>MSFFVFQIVSQFTKPCSIPFLIFMLQNRRSCAIMKKVGLSYLQGAAKDLNKRWYHHLLLSYLPVFFLITLSLIFISFYSIGKFTERAAVTANSLFTQYAIQVIDNSLKTIDQSMYKELSRNEKFNYFFYNVSNNSTYYTVYEPSRLINDIMSGNNLIDSIYIVRSMDKTVLSPNGIMELDQFGDREYIYRHLNNPPQFTETIDWSAKREYKEFPNGTPKQVVSLVFRTPLVSGSLGLVVVNVSIETLGKLISGLSSSNISYMQLLDKEGNLIKGGIPDTVKGYAHIDTVRSDYSGWTMESTLKSDTFFSFVNSISVVSVLIGAFLIILGVLWILYVSKRNSRPVESITEQIQAVLQTNGSFSLNKKSKNEFQFISSAVEAMIDELHQYSKKDVENLAYRRQSFLRELFEWQQPMTMEQWRGRMIELGLPYEFTKLTVGVIEIDKYSGFVKQYSVRDQNLLRFAMFSAVKEMSDKHQLTSWSEWRSDSHISTIHYGESDPNEYYKRIFHFYEDLAGWIHEYLGLTVSIGLGSPMSDIMDLSESYEHAMEALDYKLTLGDGQIIEYLKIRGRSQGEAYDHFQLISQIAQQYRLGQNGWKAQLQQFFQTVQQQFISDSDFQHLMNYLIFHLDKEMRKLPAGQAERWVDAHLPELHRLMETDESLKNICNKLEMYLSHIFDELQTLRTTRNSYQQMEEVKGYIDQHFHQSDLSLDYLGEKFGIAPKYVSQLFKEELGEKFVDYLAKVRVEHAKRLLQQPNGTVQEIAEKVGYAHSFSFIRVFKKIAGQTPGDYRNEYADSGRTKNEDS</sequence>
<evidence type="ECO:0000256" key="2">
    <source>
        <dbReference type="ARBA" id="ARBA00023125"/>
    </source>
</evidence>
<dbReference type="Proteomes" id="UP000295636">
    <property type="component" value="Unassembled WGS sequence"/>
</dbReference>
<accession>A0A4R5KWA2</accession>
<dbReference type="Pfam" id="PF12833">
    <property type="entry name" value="HTH_18"/>
    <property type="match status" value="1"/>
</dbReference>
<gene>
    <name evidence="6" type="ORF">E1757_01255</name>
</gene>
<evidence type="ECO:0000256" key="3">
    <source>
        <dbReference type="ARBA" id="ARBA00023163"/>
    </source>
</evidence>
<dbReference type="SMART" id="SM00342">
    <property type="entry name" value="HTH_ARAC"/>
    <property type="match status" value="1"/>
</dbReference>
<feature type="transmembrane region" description="Helical" evidence="4">
    <location>
        <begin position="307"/>
        <end position="335"/>
    </location>
</feature>
<name>A0A4R5KWA2_9BACL</name>
<dbReference type="Gene3D" id="1.10.10.60">
    <property type="entry name" value="Homeodomain-like"/>
    <property type="match status" value="2"/>
</dbReference>
<dbReference type="PROSITE" id="PS00041">
    <property type="entry name" value="HTH_ARAC_FAMILY_1"/>
    <property type="match status" value="1"/>
</dbReference>
<dbReference type="EMBL" id="SMRT01000001">
    <property type="protein sequence ID" value="TDG00300.1"/>
    <property type="molecule type" value="Genomic_DNA"/>
</dbReference>
<keyword evidence="1" id="KW-0805">Transcription regulation</keyword>
<keyword evidence="4" id="KW-0472">Membrane</keyword>
<dbReference type="SUPFAM" id="SSF46689">
    <property type="entry name" value="Homeodomain-like"/>
    <property type="match status" value="1"/>
</dbReference>
<feature type="domain" description="HTH araC/xylS-type" evidence="5">
    <location>
        <begin position="693"/>
        <end position="792"/>
    </location>
</feature>
<evidence type="ECO:0000313" key="7">
    <source>
        <dbReference type="Proteomes" id="UP000295636"/>
    </source>
</evidence>